<gene>
    <name evidence="1" type="ORF">G2W53_024857</name>
</gene>
<dbReference type="EMBL" id="JAAIUW010000008">
    <property type="protein sequence ID" value="KAF7819402.1"/>
    <property type="molecule type" value="Genomic_DNA"/>
</dbReference>
<name>A0A834TC75_9FABA</name>
<keyword evidence="2" id="KW-1185">Reference proteome</keyword>
<evidence type="ECO:0000313" key="2">
    <source>
        <dbReference type="Proteomes" id="UP000634136"/>
    </source>
</evidence>
<dbReference type="Proteomes" id="UP000634136">
    <property type="component" value="Unassembled WGS sequence"/>
</dbReference>
<dbReference type="PANTHER" id="PTHR44375">
    <property type="entry name" value="BETA-KETOACYL-ACP REDUCTASE-LIKE PROTEIN-RELATED"/>
    <property type="match status" value="1"/>
</dbReference>
<dbReference type="InterPro" id="IPR002347">
    <property type="entry name" value="SDR_fam"/>
</dbReference>
<accession>A0A834TC75</accession>
<dbReference type="OrthoDB" id="294295at2759"/>
<protein>
    <submittedName>
        <fullName evidence="1">Levodione reductase-like</fullName>
    </submittedName>
</protein>
<dbReference type="Gene3D" id="3.40.50.720">
    <property type="entry name" value="NAD(P)-binding Rossmann-like Domain"/>
    <property type="match status" value="1"/>
</dbReference>
<organism evidence="1 2">
    <name type="scientific">Senna tora</name>
    <dbReference type="NCBI Taxonomy" id="362788"/>
    <lineage>
        <taxon>Eukaryota</taxon>
        <taxon>Viridiplantae</taxon>
        <taxon>Streptophyta</taxon>
        <taxon>Embryophyta</taxon>
        <taxon>Tracheophyta</taxon>
        <taxon>Spermatophyta</taxon>
        <taxon>Magnoliopsida</taxon>
        <taxon>eudicotyledons</taxon>
        <taxon>Gunneridae</taxon>
        <taxon>Pentapetalae</taxon>
        <taxon>rosids</taxon>
        <taxon>fabids</taxon>
        <taxon>Fabales</taxon>
        <taxon>Fabaceae</taxon>
        <taxon>Caesalpinioideae</taxon>
        <taxon>Cassia clade</taxon>
        <taxon>Senna</taxon>
    </lineage>
</organism>
<dbReference type="Pfam" id="PF00106">
    <property type="entry name" value="adh_short"/>
    <property type="match status" value="1"/>
</dbReference>
<dbReference type="CDD" id="cd05233">
    <property type="entry name" value="SDR_c"/>
    <property type="match status" value="1"/>
</dbReference>
<comment type="caution">
    <text evidence="1">The sequence shown here is derived from an EMBL/GenBank/DDBJ whole genome shotgun (WGS) entry which is preliminary data.</text>
</comment>
<dbReference type="AlphaFoldDB" id="A0A834TC75"/>
<reference evidence="1" key="1">
    <citation type="submission" date="2020-09" db="EMBL/GenBank/DDBJ databases">
        <title>Genome-Enabled Discovery of Anthraquinone Biosynthesis in Senna tora.</title>
        <authorList>
            <person name="Kang S.-H."/>
            <person name="Pandey R.P."/>
            <person name="Lee C.-M."/>
            <person name="Sim J.-S."/>
            <person name="Jeong J.-T."/>
            <person name="Choi B.-S."/>
            <person name="Jung M."/>
            <person name="Ginzburg D."/>
            <person name="Zhao K."/>
            <person name="Won S.Y."/>
            <person name="Oh T.-J."/>
            <person name="Yu Y."/>
            <person name="Kim N.-H."/>
            <person name="Lee O.R."/>
            <person name="Lee T.-H."/>
            <person name="Bashyal P."/>
            <person name="Kim T.-S."/>
            <person name="Lee W.-H."/>
            <person name="Kawkins C."/>
            <person name="Kim C.-K."/>
            <person name="Kim J.S."/>
            <person name="Ahn B.O."/>
            <person name="Rhee S.Y."/>
            <person name="Sohng J.K."/>
        </authorList>
    </citation>
    <scope>NUCLEOTIDE SEQUENCE</scope>
    <source>
        <tissue evidence="1">Leaf</tissue>
    </source>
</reference>
<sequence>MENAGGKRVLLTSNGDQISQSIAFHLAKHGCRVVLMGDESCLRSIGEGIMASLNSVVPVEVVGLNMEEEKEAVFEEAVNKACNLLGKLDAFVNCYTYEGKMQEHLELGEEELKKIMQINYLGAWYLLKAAGKKMRDFKRGGSIIFLTSIMGGQRGLYPGSAAYASTLAAVHQLVGAPLGRWLDVKRDLASMVMYLISDGSRYMTGTTIYVDGAQSLTRPRLRSYM</sequence>
<proteinExistence type="predicted"/>
<dbReference type="PANTHER" id="PTHR44375:SF6">
    <property type="entry name" value="F28J7.36 PROTEIN"/>
    <property type="match status" value="1"/>
</dbReference>
<dbReference type="SUPFAM" id="SSF51735">
    <property type="entry name" value="NAD(P)-binding Rossmann-fold domains"/>
    <property type="match status" value="1"/>
</dbReference>
<dbReference type="InterPro" id="IPR036291">
    <property type="entry name" value="NAD(P)-bd_dom_sf"/>
</dbReference>
<evidence type="ECO:0000313" key="1">
    <source>
        <dbReference type="EMBL" id="KAF7819402.1"/>
    </source>
</evidence>